<protein>
    <submittedName>
        <fullName evidence="2">Apolipoprotein L4</fullName>
    </submittedName>
</protein>
<dbReference type="ExpressionAtlas" id="A0A2I3N8Y7">
    <property type="expression patterns" value="baseline"/>
</dbReference>
<dbReference type="Ensembl" id="ENSPANT00000033486.2">
    <property type="protein sequence ID" value="ENSPANP00000044352.2"/>
    <property type="gene ID" value="ENSPANG00000008447.3"/>
</dbReference>
<organism evidence="2 3">
    <name type="scientific">Papio anubis</name>
    <name type="common">Olive baboon</name>
    <dbReference type="NCBI Taxonomy" id="9555"/>
    <lineage>
        <taxon>Eukaryota</taxon>
        <taxon>Metazoa</taxon>
        <taxon>Chordata</taxon>
        <taxon>Craniata</taxon>
        <taxon>Vertebrata</taxon>
        <taxon>Euteleostomi</taxon>
        <taxon>Mammalia</taxon>
        <taxon>Eutheria</taxon>
        <taxon>Euarchontoglires</taxon>
        <taxon>Primates</taxon>
        <taxon>Haplorrhini</taxon>
        <taxon>Catarrhini</taxon>
        <taxon>Cercopithecidae</taxon>
        <taxon>Cercopithecinae</taxon>
        <taxon>Papio</taxon>
    </lineage>
</organism>
<evidence type="ECO:0000256" key="1">
    <source>
        <dbReference type="SAM" id="SignalP"/>
    </source>
</evidence>
<dbReference type="GeneTree" id="ENSGT01030000234599"/>
<proteinExistence type="predicted"/>
<evidence type="ECO:0000313" key="2">
    <source>
        <dbReference type="Ensembl" id="ENSPANP00000044352.2"/>
    </source>
</evidence>
<accession>A0A2I3N8Y7</accession>
<sequence length="107" mass="11042">MGSWVQLFTSVGTSGLFLAVGVRAEGAGGRGSKTIQAGQWLDSSMGPVGPSPPPVPAAGFSSSFCVRHGNQLPGVLVSSVTSQYSHLSMARCQLAACDWPRLSFVCV</sequence>
<reference evidence="2 3" key="1">
    <citation type="submission" date="2012-03" db="EMBL/GenBank/DDBJ databases">
        <title>Whole Genome Assembly of Papio anubis.</title>
        <authorList>
            <person name="Liu Y.L."/>
            <person name="Abraham K.A."/>
            <person name="Akbar H.A."/>
            <person name="Ali S.A."/>
            <person name="Anosike U.A."/>
            <person name="Aqrawi P.A."/>
            <person name="Arias F.A."/>
            <person name="Attaway T.A."/>
            <person name="Awwad R.A."/>
            <person name="Babu C.B."/>
            <person name="Bandaranaike D.B."/>
            <person name="Battles P.B."/>
            <person name="Bell A.B."/>
            <person name="Beltran B.B."/>
            <person name="Berhane-Mersha D.B."/>
            <person name="Bess C.B."/>
            <person name="Bickham C.B."/>
            <person name="Bolden T.B."/>
            <person name="Carter K.C."/>
            <person name="Chau D.C."/>
            <person name="Chavez A.C."/>
            <person name="Clerc-Blankenburg K.C."/>
            <person name="Coyle M.C."/>
            <person name="Dao M.D."/>
            <person name="Davila M.L.D."/>
            <person name="Davy-Carroll L.D."/>
            <person name="Denson S.D."/>
            <person name="Dinh H.D."/>
            <person name="Fernandez S.F."/>
            <person name="Fernando P.F."/>
            <person name="Forbes L.F."/>
            <person name="Francis C.F."/>
            <person name="Francisco L.F."/>
            <person name="Fu Q.F."/>
            <person name="Garcia-Iii R.G."/>
            <person name="Garrett T.G."/>
            <person name="Gross S.G."/>
            <person name="Gubbala S.G."/>
            <person name="Hirani K.H."/>
            <person name="Hogues M.H."/>
            <person name="Hollins B.H."/>
            <person name="Jackson L.J."/>
            <person name="Javaid M.J."/>
            <person name="Jhangiani S.J."/>
            <person name="Johnson A.J."/>
            <person name="Johnson B.J."/>
            <person name="Jones J.J."/>
            <person name="Joshi V.J."/>
            <person name="Kalu J.K."/>
            <person name="Khan N.K."/>
            <person name="Korchina V.K."/>
            <person name="Kovar C.K."/>
            <person name="Lago L.L."/>
            <person name="Lara F.L."/>
            <person name="Le T.-K.L."/>
            <person name="Lee S.L."/>
            <person name="Legall-Iii F.L."/>
            <person name="Lemon S.L."/>
            <person name="Liu J.L."/>
            <person name="Liu Y.-S.L."/>
            <person name="Liyanage D.L."/>
            <person name="Lopez J.L."/>
            <person name="Lorensuhewa L.L."/>
            <person name="Mata R.M."/>
            <person name="Mathew T.M."/>
            <person name="Mercado C.M."/>
            <person name="Mercado I.M."/>
            <person name="Morales K.M."/>
            <person name="Morgan M.M."/>
            <person name="Munidasa M.M."/>
            <person name="Ngo D.N."/>
            <person name="Nguyen L.N."/>
            <person name="Nguyen T.N."/>
            <person name="Nguyen N.N."/>
            <person name="Obregon M.O."/>
            <person name="Okwuonu G.O."/>
            <person name="Ongeri F.O."/>
            <person name="Onwere C.O."/>
            <person name="Osifeso I.O."/>
            <person name="Parra A.P."/>
            <person name="Patil S.P."/>
            <person name="Perez A.P."/>
            <person name="Perez Y.P."/>
            <person name="Pham C.P."/>
            <person name="Pu L.-L.P."/>
            <person name="Puazo M.P."/>
            <person name="Quiroz J.Q."/>
            <person name="Rouhana J.R."/>
            <person name="Ruiz M.R."/>
            <person name="Ruiz S.-J.R."/>
            <person name="Saada N.S."/>
            <person name="Santibanez J.S."/>
            <person name="Scheel M.S."/>
            <person name="Schneider B.S."/>
            <person name="Simmons D.S."/>
            <person name="Sisson I.S."/>
            <person name="Tang L.-Y.T."/>
            <person name="Thornton R.T."/>
            <person name="Tisius J.T."/>
            <person name="Toledanes G.T."/>
            <person name="Trejos Z.T."/>
            <person name="Usmani K.U."/>
            <person name="Varghese R.V."/>
            <person name="Vattathil S.V."/>
            <person name="Vee V.V."/>
            <person name="Walker D.W."/>
            <person name="Weissenberger G.W."/>
            <person name="White C.W."/>
            <person name="Williams A.W."/>
            <person name="Woodworth J.W."/>
            <person name="Wright R.W."/>
            <person name="Zhu Y.Z."/>
            <person name="Han Y.H."/>
            <person name="Newsham I.N."/>
            <person name="Nazareth L.N."/>
            <person name="Worley K.W."/>
            <person name="Muzny D.M."/>
            <person name="Rogers J.R."/>
            <person name="Gibbs R.G."/>
        </authorList>
    </citation>
    <scope>NUCLEOTIDE SEQUENCE [LARGE SCALE GENOMIC DNA]</scope>
</reference>
<feature type="chain" id="PRO_5035328828" evidence="1">
    <location>
        <begin position="25"/>
        <end position="107"/>
    </location>
</feature>
<evidence type="ECO:0000313" key="3">
    <source>
        <dbReference type="Proteomes" id="UP000028761"/>
    </source>
</evidence>
<feature type="signal peptide" evidence="1">
    <location>
        <begin position="1"/>
        <end position="24"/>
    </location>
</feature>
<dbReference type="Proteomes" id="UP000028761">
    <property type="component" value="Chromosome 16"/>
</dbReference>
<reference evidence="2" key="2">
    <citation type="submission" date="2025-08" db="UniProtKB">
        <authorList>
            <consortium name="Ensembl"/>
        </authorList>
    </citation>
    <scope>IDENTIFICATION</scope>
</reference>
<gene>
    <name evidence="2" type="primary">APOL4</name>
</gene>
<reference evidence="2" key="3">
    <citation type="submission" date="2025-09" db="UniProtKB">
        <authorList>
            <consortium name="Ensembl"/>
        </authorList>
    </citation>
    <scope>IDENTIFICATION</scope>
</reference>
<keyword evidence="3" id="KW-1185">Reference proteome</keyword>
<keyword evidence="1" id="KW-0732">Signal</keyword>
<dbReference type="AlphaFoldDB" id="A0A2I3N8Y7"/>
<name>A0A2I3N8Y7_PAPAN</name>
<dbReference type="Bgee" id="ENSPANG00000008447">
    <property type="expression patterns" value="Expressed in spleen and 66 other cell types or tissues"/>
</dbReference>